<name>A0A7R9TPT2_9VIRI</name>
<feature type="repeat" description="CHCR" evidence="2">
    <location>
        <begin position="765"/>
        <end position="919"/>
    </location>
</feature>
<feature type="domain" description="BEACH-type PH" evidence="6">
    <location>
        <begin position="179"/>
        <end position="282"/>
    </location>
</feature>
<dbReference type="InterPro" id="IPR057496">
    <property type="entry name" value="FAN-like_PH"/>
</dbReference>
<dbReference type="Pfam" id="PF23356">
    <property type="entry name" value="TPR_PEP5_VPS11"/>
    <property type="match status" value="1"/>
</dbReference>
<dbReference type="GO" id="GO:0016192">
    <property type="term" value="P:vesicle-mediated transport"/>
    <property type="evidence" value="ECO:0007669"/>
    <property type="project" value="InterPro"/>
</dbReference>
<evidence type="ECO:0000256" key="2">
    <source>
        <dbReference type="PROSITE-ProRule" id="PRU01006"/>
    </source>
</evidence>
<dbReference type="Pfam" id="PF25400">
    <property type="entry name" value="PH_FAN"/>
    <property type="match status" value="1"/>
</dbReference>
<dbReference type="Pfam" id="PF12451">
    <property type="entry name" value="VPS11_C"/>
    <property type="match status" value="1"/>
</dbReference>
<feature type="compositionally biased region" description="Basic and acidic residues" evidence="3">
    <location>
        <begin position="999"/>
        <end position="1016"/>
    </location>
</feature>
<dbReference type="SMART" id="SM01026">
    <property type="entry name" value="Beach"/>
    <property type="match status" value="1"/>
</dbReference>
<evidence type="ECO:0000259" key="6">
    <source>
        <dbReference type="PROSITE" id="PS51783"/>
    </source>
</evidence>
<keyword evidence="1" id="KW-0862">Zinc</keyword>
<dbReference type="PROSITE" id="PS50089">
    <property type="entry name" value="ZF_RING_2"/>
    <property type="match status" value="1"/>
</dbReference>
<feature type="domain" description="RING-type" evidence="4">
    <location>
        <begin position="1213"/>
        <end position="1258"/>
    </location>
</feature>
<dbReference type="InterPro" id="IPR057308">
    <property type="entry name" value="CHCR_PEP5_VPS11"/>
</dbReference>
<dbReference type="GO" id="GO:0005768">
    <property type="term" value="C:endosome"/>
    <property type="evidence" value="ECO:0007669"/>
    <property type="project" value="UniProtKB-ARBA"/>
</dbReference>
<evidence type="ECO:0008006" key="8">
    <source>
        <dbReference type="Google" id="ProtNLM"/>
    </source>
</evidence>
<dbReference type="SUPFAM" id="SSF81837">
    <property type="entry name" value="BEACH domain"/>
    <property type="match status" value="1"/>
</dbReference>
<evidence type="ECO:0000259" key="4">
    <source>
        <dbReference type="PROSITE" id="PS50089"/>
    </source>
</evidence>
<keyword evidence="1" id="KW-0863">Zinc-finger</keyword>
<protein>
    <recommendedName>
        <fullName evidence="8">RING-type domain-containing protein</fullName>
    </recommendedName>
</protein>
<keyword evidence="1" id="KW-0479">Metal-binding</keyword>
<dbReference type="PROSITE" id="PS50197">
    <property type="entry name" value="BEACH"/>
    <property type="match status" value="1"/>
</dbReference>
<dbReference type="SUPFAM" id="SSF50729">
    <property type="entry name" value="PH domain-like"/>
    <property type="match status" value="1"/>
</dbReference>
<dbReference type="InterPro" id="IPR000409">
    <property type="entry name" value="BEACH_dom"/>
</dbReference>
<evidence type="ECO:0000313" key="7">
    <source>
        <dbReference type="EMBL" id="CAD8241814.1"/>
    </source>
</evidence>
<dbReference type="InterPro" id="IPR024763">
    <property type="entry name" value="VPS11_C"/>
</dbReference>
<dbReference type="GO" id="GO:0006886">
    <property type="term" value="P:intracellular protein transport"/>
    <property type="evidence" value="ECO:0007669"/>
    <property type="project" value="UniProtKB-UniRule"/>
</dbReference>
<dbReference type="GO" id="GO:0008270">
    <property type="term" value="F:zinc ion binding"/>
    <property type="evidence" value="ECO:0007669"/>
    <property type="project" value="UniProtKB-KW"/>
</dbReference>
<evidence type="ECO:0000259" key="5">
    <source>
        <dbReference type="PROSITE" id="PS50197"/>
    </source>
</evidence>
<feature type="region of interest" description="Disordered" evidence="3">
    <location>
        <begin position="993"/>
        <end position="1016"/>
    </location>
</feature>
<dbReference type="PROSITE" id="PS50236">
    <property type="entry name" value="CHCR"/>
    <property type="match status" value="1"/>
</dbReference>
<dbReference type="InterPro" id="IPR050865">
    <property type="entry name" value="BEACH_Domain"/>
</dbReference>
<dbReference type="InterPro" id="IPR000547">
    <property type="entry name" value="Clathrin_H-chain/VPS_repeat"/>
</dbReference>
<feature type="region of interest" description="Disordered" evidence="3">
    <location>
        <begin position="685"/>
        <end position="706"/>
    </location>
</feature>
<dbReference type="SMART" id="SM00184">
    <property type="entry name" value="RING"/>
    <property type="match status" value="1"/>
</dbReference>
<dbReference type="PANTHER" id="PTHR13743:SF123">
    <property type="entry name" value="PROTEIN FAN"/>
    <property type="match status" value="1"/>
</dbReference>
<evidence type="ECO:0000256" key="1">
    <source>
        <dbReference type="PROSITE-ProRule" id="PRU00175"/>
    </source>
</evidence>
<organism evidence="7">
    <name type="scientific">Prasinoderma coloniale</name>
    <dbReference type="NCBI Taxonomy" id="156133"/>
    <lineage>
        <taxon>Eukaryota</taxon>
        <taxon>Viridiplantae</taxon>
        <taxon>Prasinodermophyta</taxon>
        <taxon>Prasinodermophyceae</taxon>
        <taxon>Prasinodermales</taxon>
        <taxon>Prasinodermaceae</taxon>
        <taxon>Prasinoderma</taxon>
    </lineage>
</organism>
<accession>A0A7R9TPT2</accession>
<dbReference type="GO" id="GO:0099023">
    <property type="term" value="C:vesicle tethering complex"/>
    <property type="evidence" value="ECO:0007669"/>
    <property type="project" value="UniProtKB-ARBA"/>
</dbReference>
<reference evidence="7" key="1">
    <citation type="submission" date="2021-01" db="EMBL/GenBank/DDBJ databases">
        <authorList>
            <person name="Corre E."/>
            <person name="Pelletier E."/>
            <person name="Niang G."/>
            <person name="Scheremetjew M."/>
            <person name="Finn R."/>
            <person name="Kale V."/>
            <person name="Holt S."/>
            <person name="Cochrane G."/>
            <person name="Meng A."/>
            <person name="Brown T."/>
            <person name="Cohen L."/>
        </authorList>
    </citation>
    <scope>NUCLEOTIDE SEQUENCE</scope>
    <source>
        <strain evidence="7">CCMP1413</strain>
    </source>
</reference>
<dbReference type="CDD" id="cd16688">
    <property type="entry name" value="RING-H2_Vps11"/>
    <property type="match status" value="1"/>
</dbReference>
<dbReference type="InterPro" id="IPR023362">
    <property type="entry name" value="PH-BEACH_dom"/>
</dbReference>
<dbReference type="InterPro" id="IPR001841">
    <property type="entry name" value="Znf_RING"/>
</dbReference>
<dbReference type="Gene3D" id="3.30.40.10">
    <property type="entry name" value="Zinc/RING finger domain, C3HC4 (zinc finger)"/>
    <property type="match status" value="1"/>
</dbReference>
<evidence type="ECO:0000256" key="3">
    <source>
        <dbReference type="SAM" id="MobiDB-lite"/>
    </source>
</evidence>
<dbReference type="CDD" id="cd06071">
    <property type="entry name" value="Beach"/>
    <property type="match status" value="1"/>
</dbReference>
<proteinExistence type="predicted"/>
<dbReference type="EMBL" id="HBDZ01009562">
    <property type="protein sequence ID" value="CAD8241814.1"/>
    <property type="molecule type" value="Transcribed_RNA"/>
</dbReference>
<gene>
    <name evidence="7" type="ORF">PCOL08062_LOCUS7301</name>
</gene>
<dbReference type="Gene3D" id="1.10.1540.10">
    <property type="entry name" value="BEACH domain"/>
    <property type="match status" value="1"/>
</dbReference>
<dbReference type="InterPro" id="IPR036372">
    <property type="entry name" value="BEACH_dom_sf"/>
</dbReference>
<sequence length="1327" mass="140462">MASSTLARPQGRSFTYLCLDEGERYLTDFIAQLDVTRAGAGAGAPAAQRCKGRVRLGTHNLFFEPEAAAPSQAVLKVSLRAVGDLQEAADGAIEFTARRATRISAGGGKGRASPYETDSSPSRYRVALAYAQPAQLLGKLRALVDAWAQDEPAQREADVAAVADAVEEAATFDMSQLRSFSERILLQSRAVQLTPLVREPGILVITDKNMYFQPLHNLAESSPARCRPLGAVGAVAPRRVCHRPRALEAYFLTAAPGEAFGASALFEFRSAGDAAAALAALAERAAAGALAKDSPLGSRAAAAVFDPAGGDQWLTRTVAAWRAGAISNFDFLSYLNLVAGRSTNDLSQWPVFPWVVADYESSTLDTTNKATFRDLSKPVGALNQQRLATLRRRMEQMPRGSGPGVRTAPYLYGTHYSTPGYVLYWMVRSAPAHMLRLQNGRFDAPDRLFCSVAESWRSVLSNPADLKELVPEFFAAAAPSTGSGATAAVGAAAPGAFLLNSAALPLGRRQNGEAVGDVVLPPWADSPSDFIAKNREALESEHVSAHLHEWIDLIFGHKQRGEAAMRADNLFHPLTYDGSVNLDAVSDPVERTGMEAQISEFGQCPRQLFTSPLARRTPVTGGKIAVDSAGAPLSGAYATPVASLLSTLATAAAPTAGNLVGVDLGLAPAPAATASPARSIVAGSANAHDGAAGPTGSPARPRAPSEEMDVASRIEGLCRRHKYTHAVPLTLDEVGEPTAATATVYRRYGDYLYGRRDYDGAMTQYEKTIGHLAPSYVIRKYLEAQRIHALTTYLERLHEVGGELATPDHTTLLLNCYTKLRDAEKLSAFVDRATAPGAPFGFDHETAIGVLSTAGYHEHALQVAASAGEAQWQLRILLEDLEHYDEALAFIARLDLVDAVGAVKRYGKALVDARPEAATAALASLCTGSGDGRASPEEFAHLFVEQPRALMFFYEFVVNSAASAGEGGEDQPAQPPAVYNTLLELYLGGTGDEDAAEEMADKESERRTGRNDGLGRTEERLAKVTTLLRSSWPPGGKPRYDAEAALVLCRLHGFVEGSVLLCERMGLFSEALAVIIASPAPHHGPQAVVDYAKRAASAASATESAVAAVWRAVLQYLGSPGAGACEDAAAEALASAESSGAVPPLEALRLLSGNKLITLGAVRPFLSGLLERQSAAAAEDIAATRRYRDEATAMRAEVAELRGRARIFQNASCASCQGALDLPATHFVCGHSYHARCLGGGAGGGGFGIAEADECPLCAPAHRTVREVQRALQAEAGDHDKFFQQLANASDGQAAFSVIADHFGRGALNPKRSPEEAAAAALARLGV</sequence>
<dbReference type="Pfam" id="PF02138">
    <property type="entry name" value="Beach"/>
    <property type="match status" value="1"/>
</dbReference>
<dbReference type="PANTHER" id="PTHR13743">
    <property type="entry name" value="BEIGE/BEACH-RELATED"/>
    <property type="match status" value="1"/>
</dbReference>
<feature type="domain" description="BEACH" evidence="5">
    <location>
        <begin position="306"/>
        <end position="616"/>
    </location>
</feature>
<dbReference type="PROSITE" id="PS51783">
    <property type="entry name" value="PH_BEACH"/>
    <property type="match status" value="1"/>
</dbReference>
<dbReference type="InterPro" id="IPR013083">
    <property type="entry name" value="Znf_RING/FYVE/PHD"/>
</dbReference>